<keyword evidence="3" id="KW-1185">Reference proteome</keyword>
<organism evidence="2 3">
    <name type="scientific">Streptomyces brevispora</name>
    <dbReference type="NCBI Taxonomy" id="887462"/>
    <lineage>
        <taxon>Bacteria</taxon>
        <taxon>Bacillati</taxon>
        <taxon>Actinomycetota</taxon>
        <taxon>Actinomycetes</taxon>
        <taxon>Kitasatosporales</taxon>
        <taxon>Streptomycetaceae</taxon>
        <taxon>Streptomyces</taxon>
    </lineage>
</organism>
<feature type="region of interest" description="Disordered" evidence="1">
    <location>
        <begin position="29"/>
        <end position="73"/>
    </location>
</feature>
<proteinExistence type="predicted"/>
<gene>
    <name evidence="2" type="ORF">OIE64_02650</name>
</gene>
<dbReference type="RefSeq" id="WP_244318654.1">
    <property type="nucleotide sequence ID" value="NZ_CP109114.1"/>
</dbReference>
<evidence type="ECO:0000313" key="2">
    <source>
        <dbReference type="EMBL" id="WSC17723.1"/>
    </source>
</evidence>
<accession>A0ABZ1GCP7</accession>
<evidence type="ECO:0000313" key="3">
    <source>
        <dbReference type="Proteomes" id="UP001330827"/>
    </source>
</evidence>
<dbReference type="EMBL" id="CP109114">
    <property type="protein sequence ID" value="WSC17723.1"/>
    <property type="molecule type" value="Genomic_DNA"/>
</dbReference>
<dbReference type="Proteomes" id="UP001330827">
    <property type="component" value="Chromosome"/>
</dbReference>
<sequence length="73" mass="8236">MTVHRFTKDVARAMKLACLGACLSKWPVGAPHSTGMTTRRHPGLCRSRPAKRSQAAGRRLPDPLHLLRRHRTR</sequence>
<protein>
    <submittedName>
        <fullName evidence="2">Uncharacterized protein</fullName>
    </submittedName>
</protein>
<name>A0ABZ1GCP7_9ACTN</name>
<reference evidence="2 3" key="1">
    <citation type="submission" date="2022-10" db="EMBL/GenBank/DDBJ databases">
        <title>The complete genomes of actinobacterial strains from the NBC collection.</title>
        <authorList>
            <person name="Joergensen T.S."/>
            <person name="Alvarez Arevalo M."/>
            <person name="Sterndorff E.B."/>
            <person name="Faurdal D."/>
            <person name="Vuksanovic O."/>
            <person name="Mourched A.-S."/>
            <person name="Charusanti P."/>
            <person name="Shaw S."/>
            <person name="Blin K."/>
            <person name="Weber T."/>
        </authorList>
    </citation>
    <scope>NUCLEOTIDE SEQUENCE [LARGE SCALE GENOMIC DNA]</scope>
    <source>
        <strain evidence="2 3">NBC 01769</strain>
    </source>
</reference>
<feature type="compositionally biased region" description="Basic residues" evidence="1">
    <location>
        <begin position="38"/>
        <end position="51"/>
    </location>
</feature>
<evidence type="ECO:0000256" key="1">
    <source>
        <dbReference type="SAM" id="MobiDB-lite"/>
    </source>
</evidence>